<dbReference type="EMBL" id="MGAI01000035">
    <property type="protein sequence ID" value="OGK43917.1"/>
    <property type="molecule type" value="Genomic_DNA"/>
</dbReference>
<dbReference type="Gene3D" id="3.30.420.340">
    <property type="entry name" value="UvrC, RNAse H endonuclease domain"/>
    <property type="match status" value="1"/>
</dbReference>
<feature type="domain" description="UvrC family homology region profile" evidence="2">
    <location>
        <begin position="252"/>
        <end position="366"/>
    </location>
</feature>
<proteinExistence type="predicted"/>
<comment type="caution">
    <text evidence="3">The sequence shown here is derived from an EMBL/GenBank/DDBJ whole genome shotgun (WGS) entry which is preliminary data.</text>
</comment>
<dbReference type="Pfam" id="PF01541">
    <property type="entry name" value="GIY-YIG"/>
    <property type="match status" value="1"/>
</dbReference>
<sequence>MQLLPFKNLSFSSVPNLTGVYLFKKGDKPLYIGKAISLRARIRSHLENAKLDPKEALIIKNCDKIGYQITDSEFKALLLESSLIQKYHPKYNSRWKDDKSYLYIKITSKADFPKVLSTRRENDRKSLYFGPFPSKKDVEDILGSIRKIFPFCQQKIISQRSCFYAKIGLCKPCPNQIISLSDKKTRIILKRQYRNNIKQVIRILQGDVLLVLQNSFKILKNLTKNQQYEQALLLRNKIQRFERLIYQTHFSADISTHFNRSSEALDNLLNTLKVYFRRLEKLHRIECYDISNLFQKDATASMIVFINGLPDKSQYKRFRIKSHTAKSDLEMLEEVFLRRFKQNWDKPDLIVVDGGTPQVLKVKTLLAKTTEEMAVLGGNRTWNPKLIGIAKQPDRIVISATDKLVTLRPSPHDLGFNLIRSLRDEAHRFARKYHLLLRTKRMML</sequence>
<dbReference type="Pfam" id="PF08459">
    <property type="entry name" value="UvrC_RNaseH_dom"/>
    <property type="match status" value="1"/>
</dbReference>
<dbReference type="GO" id="GO:0009380">
    <property type="term" value="C:excinuclease repair complex"/>
    <property type="evidence" value="ECO:0007669"/>
    <property type="project" value="TreeGrafter"/>
</dbReference>
<dbReference type="SMART" id="SM00465">
    <property type="entry name" value="GIYc"/>
    <property type="match status" value="1"/>
</dbReference>
<dbReference type="CDD" id="cd10434">
    <property type="entry name" value="GIY-YIG_UvrC_Cho"/>
    <property type="match status" value="1"/>
</dbReference>
<dbReference type="PANTHER" id="PTHR30562:SF1">
    <property type="entry name" value="UVRABC SYSTEM PROTEIN C"/>
    <property type="match status" value="1"/>
</dbReference>
<dbReference type="PANTHER" id="PTHR30562">
    <property type="entry name" value="UVRC/OXIDOREDUCTASE"/>
    <property type="match status" value="1"/>
</dbReference>
<name>A0A1F7IKM9_9BACT</name>
<reference evidence="3 4" key="1">
    <citation type="journal article" date="2016" name="Nat. Commun.">
        <title>Thousands of microbial genomes shed light on interconnected biogeochemical processes in an aquifer system.</title>
        <authorList>
            <person name="Anantharaman K."/>
            <person name="Brown C.T."/>
            <person name="Hug L.A."/>
            <person name="Sharon I."/>
            <person name="Castelle C.J."/>
            <person name="Probst A.J."/>
            <person name="Thomas B.C."/>
            <person name="Singh A."/>
            <person name="Wilkins M.J."/>
            <person name="Karaoz U."/>
            <person name="Brodie E.L."/>
            <person name="Williams K.H."/>
            <person name="Hubbard S.S."/>
            <person name="Banfield J.F."/>
        </authorList>
    </citation>
    <scope>NUCLEOTIDE SEQUENCE [LARGE SCALE GENOMIC DNA]</scope>
</reference>
<protein>
    <recommendedName>
        <fullName evidence="5">Excinuclease ABC subunit C</fullName>
    </recommendedName>
</protein>
<dbReference type="InterPro" id="IPR001162">
    <property type="entry name" value="UvrC_RNase_H_dom"/>
</dbReference>
<evidence type="ECO:0000313" key="3">
    <source>
        <dbReference type="EMBL" id="OGK43917.1"/>
    </source>
</evidence>
<dbReference type="Gene3D" id="3.40.1440.10">
    <property type="entry name" value="GIY-YIG endonuclease"/>
    <property type="match status" value="1"/>
</dbReference>
<evidence type="ECO:0000259" key="2">
    <source>
        <dbReference type="PROSITE" id="PS50165"/>
    </source>
</evidence>
<dbReference type="InterPro" id="IPR000305">
    <property type="entry name" value="GIY-YIG_endonuc"/>
</dbReference>
<gene>
    <name evidence="3" type="ORF">A3B40_03855</name>
</gene>
<dbReference type="InterPro" id="IPR035901">
    <property type="entry name" value="GIY-YIG_endonuc_sf"/>
</dbReference>
<accession>A0A1F7IKM9</accession>
<dbReference type="SUPFAM" id="SSF82771">
    <property type="entry name" value="GIY-YIG endonuclease"/>
    <property type="match status" value="1"/>
</dbReference>
<dbReference type="InterPro" id="IPR050066">
    <property type="entry name" value="UvrABC_protein_C"/>
</dbReference>
<dbReference type="Proteomes" id="UP000178040">
    <property type="component" value="Unassembled WGS sequence"/>
</dbReference>
<dbReference type="GO" id="GO:0006289">
    <property type="term" value="P:nucleotide-excision repair"/>
    <property type="evidence" value="ECO:0007669"/>
    <property type="project" value="InterPro"/>
</dbReference>
<dbReference type="InterPro" id="IPR047296">
    <property type="entry name" value="GIY-YIG_UvrC_Cho"/>
</dbReference>
<evidence type="ECO:0000313" key="4">
    <source>
        <dbReference type="Proteomes" id="UP000178040"/>
    </source>
</evidence>
<evidence type="ECO:0008006" key="5">
    <source>
        <dbReference type="Google" id="ProtNLM"/>
    </source>
</evidence>
<dbReference type="AlphaFoldDB" id="A0A1F7IKM9"/>
<dbReference type="PROSITE" id="PS50165">
    <property type="entry name" value="UVRC"/>
    <property type="match status" value="1"/>
</dbReference>
<dbReference type="GO" id="GO:0009381">
    <property type="term" value="F:excinuclease ABC activity"/>
    <property type="evidence" value="ECO:0007669"/>
    <property type="project" value="InterPro"/>
</dbReference>
<evidence type="ECO:0000259" key="1">
    <source>
        <dbReference type="PROSITE" id="PS50164"/>
    </source>
</evidence>
<organism evidence="3 4">
    <name type="scientific">Candidatus Roizmanbacteria bacterium RIFCSPLOWO2_01_FULL_37_16</name>
    <dbReference type="NCBI Taxonomy" id="1802058"/>
    <lineage>
        <taxon>Bacteria</taxon>
        <taxon>Candidatus Roizmaniibacteriota</taxon>
    </lineage>
</organism>
<dbReference type="PROSITE" id="PS50164">
    <property type="entry name" value="GIY_YIG"/>
    <property type="match status" value="1"/>
</dbReference>
<feature type="domain" description="GIY-YIG" evidence="1">
    <location>
        <begin position="16"/>
        <end position="93"/>
    </location>
</feature>
<dbReference type="InterPro" id="IPR038476">
    <property type="entry name" value="UvrC_RNase_H_dom_sf"/>
</dbReference>